<feature type="region of interest" description="Disordered" evidence="2">
    <location>
        <begin position="27"/>
        <end position="49"/>
    </location>
</feature>
<name>A0A5J9TBD2_9POAL</name>
<feature type="compositionally biased region" description="Basic and acidic residues" evidence="2">
    <location>
        <begin position="1330"/>
        <end position="1345"/>
    </location>
</feature>
<comment type="caution">
    <text evidence="4">The sequence shown here is derived from an EMBL/GenBank/DDBJ whole genome shotgun (WGS) entry which is preliminary data.</text>
</comment>
<dbReference type="GO" id="GO:0005634">
    <property type="term" value="C:nucleus"/>
    <property type="evidence" value="ECO:0007669"/>
    <property type="project" value="TreeGrafter"/>
</dbReference>
<feature type="region of interest" description="Disordered" evidence="2">
    <location>
        <begin position="850"/>
        <end position="902"/>
    </location>
</feature>
<dbReference type="Pfam" id="PF19256">
    <property type="entry name" value="LAIKA"/>
    <property type="match status" value="1"/>
</dbReference>
<feature type="domain" description="EF-hand" evidence="3">
    <location>
        <begin position="1399"/>
        <end position="1434"/>
    </location>
</feature>
<keyword evidence="1" id="KW-0175">Coiled coil</keyword>
<accession>A0A5J9TBD2</accession>
<evidence type="ECO:0000259" key="3">
    <source>
        <dbReference type="PROSITE" id="PS50222"/>
    </source>
</evidence>
<gene>
    <name evidence="4" type="ORF">EJB05_41277</name>
</gene>
<dbReference type="GO" id="GO:0006355">
    <property type="term" value="P:regulation of DNA-templated transcription"/>
    <property type="evidence" value="ECO:0007669"/>
    <property type="project" value="InterPro"/>
</dbReference>
<dbReference type="PANTHER" id="PTHR14304">
    <property type="entry name" value="CELL DIVISION CYCLE AND APOPTOSIS REGULATOR PROTEIN"/>
    <property type="match status" value="1"/>
</dbReference>
<dbReference type="Gramene" id="TVU07901">
    <property type="protein sequence ID" value="TVU07901"/>
    <property type="gene ID" value="EJB05_41277"/>
</dbReference>
<dbReference type="FunFam" id="1.10.238.10:FF:000157">
    <property type="entry name" value="ATP/GTP-binding protein family"/>
    <property type="match status" value="1"/>
</dbReference>
<protein>
    <recommendedName>
        <fullName evidence="3">EF-hand domain-containing protein</fullName>
    </recommendedName>
</protein>
<dbReference type="InterPro" id="IPR045353">
    <property type="entry name" value="LAIKA"/>
</dbReference>
<dbReference type="PROSITE" id="PS50222">
    <property type="entry name" value="EF_HAND_2"/>
    <property type="match status" value="1"/>
</dbReference>
<feature type="compositionally biased region" description="Basic residues" evidence="2">
    <location>
        <begin position="27"/>
        <end position="37"/>
    </location>
</feature>
<dbReference type="OrthoDB" id="21006at2759"/>
<feature type="region of interest" description="Disordered" evidence="2">
    <location>
        <begin position="807"/>
        <end position="836"/>
    </location>
</feature>
<feature type="region of interest" description="Disordered" evidence="2">
    <location>
        <begin position="468"/>
        <end position="562"/>
    </location>
</feature>
<dbReference type="PANTHER" id="PTHR14304:SF11">
    <property type="entry name" value="SAP DOMAIN-CONTAINING PROTEIN"/>
    <property type="match status" value="1"/>
</dbReference>
<feature type="compositionally biased region" description="Basic and acidic residues" evidence="2">
    <location>
        <begin position="850"/>
        <end position="883"/>
    </location>
</feature>
<feature type="non-terminal residue" evidence="4">
    <location>
        <position position="1"/>
    </location>
</feature>
<dbReference type="EMBL" id="RWGY01000039">
    <property type="protein sequence ID" value="TVU07901.1"/>
    <property type="molecule type" value="Genomic_DNA"/>
</dbReference>
<dbReference type="Pfam" id="PF14443">
    <property type="entry name" value="DBC1"/>
    <property type="match status" value="1"/>
</dbReference>
<keyword evidence="5" id="KW-1185">Reference proteome</keyword>
<dbReference type="InterPro" id="IPR025954">
    <property type="entry name" value="DBC1/CARP1_inactive_NUDIX"/>
</dbReference>
<sequence length="1470" mass="165972">MNKTEAPVLLHPYLAFAEPLDQLRLHPRRRRRRRRRYSAGAPSSPAAEFDITRRRGAHWGLVSSIAIRTLLVNPSGYCSCARSGSSGSCDRAGAPRQVHPPCSHRKDPITTASSLPMAGSSRTAKSLEAVEFQPRQRRVEVLMVVVLVPVLDRELLLSMAGLTLLFMVRSSYRFKQHCFWQNTPVGGLGAKGPASSTHPSLPTRPTSLSESSKFSSAPMGSSLARPNDDYLAVRGYAQKLDQYGTDYALDRRIYGEHSANLGRRDSLADLDRRYPDHIPAGHQIHDHLEQGSSMRHQPLVKAQLQPGSDTRQADYFAGRSAPVHQASQDIGAYGRVEADRGNVSILGSVPYGRQQTASLLEGAPRSNIDNLVYGQGSSSSGYGAGLPPGRDYAAGKGLLHPSSDPDYRDSILPRAHPGMSMVDERRADRIGYRRELDLRDEERRRDLLLEREKELEWERERELRDLRDRERERERERERDRERQREREREREREHEREQRERERLRERREKERERDRKHGADPRPAASPRVPGDRRRSSSVRSEKPLRRISPRRDAVHRHRSPVKEIKREYVCKVFPFRLVDGERDYLSLTKRYPRLAVSPDFSKIVLNWTKENLDIPLYTPVSLEHDIHEVDESVDERSVISSEKSSSTNNPATIWNAKVLLMSGMSRGAFADITSLKTTEERLVHMNNILKFAVFKKDRSLFAIGGAWDAVIDGGDPSVDCSCLIRTAIRHAKESVQVDLSNCTHWNRFIEVHYNRIGKDGLFSHKEITVLFVPNLSECLPSVDVWKNNWITYRKAKAERELLTLKKEKSPGDSKDQKQGEPNQGQSTVAGHLTEGDASCSDIKHENVDAAMDKPGKDGEDKVDKVEEPADKMGVDVEGKTVGDTSSDQVVEDKKPTKKKVIKKVMKVVRKKATAGASADKSSQEGKNVVAETGSETAEVPSQQKSEDIGKEQEVAGTNQQPEAKKTGKKKIIRRIVKRKVSASGSELAAPAVPAETNKQEAQVEPEKNVESSTDGKSSQTKLEEGSKVSAQDVSIEKKEEKKEEKEHTMIENQSLVDQKENMEQKDIKKDVKNVKKEQTKDDKEKRSRDLKIDPKQKPLNDAKEKKKSDEPPKYPGFILQAKRSKESKLRPASLSLDGLLDYTAKDIEESVFELSLFAESFSEMLQYRMGCVILSFLEKLYRRYVMKRNQRKRQREEELKKEEKKSLEKRSKTTHETIGESTDNPGGNNKIMKEGEEKMITDDSGASRDELTKEGQGKLNTGHSASNHDEPVKEVDEKVTDNSEAAPNEAEADTQMEDEDPEYEEDPEEIEIYEDDEDMDDAPAEDSVEKKNEDNKETKPEVTTEDGGNKKTVTALENVANKAASGEKQTIAEKGDLVEGGEKTVSKEVKTAKDEVVDKDLLQAFRYFDQNRAGFLKVDDLRCILHNLGKFLSNKDVKDLVQIALVESNSARDNRIIYPKLVKIVDL</sequence>
<feature type="compositionally biased region" description="Basic and acidic residues" evidence="2">
    <location>
        <begin position="532"/>
        <end position="555"/>
    </location>
</feature>
<dbReference type="InterPro" id="IPR002048">
    <property type="entry name" value="EF_hand_dom"/>
</dbReference>
<evidence type="ECO:0000313" key="5">
    <source>
        <dbReference type="Proteomes" id="UP000324897"/>
    </source>
</evidence>
<feature type="compositionally biased region" description="Basic and acidic residues" evidence="2">
    <location>
        <begin position="807"/>
        <end position="821"/>
    </location>
</feature>
<dbReference type="Gene3D" id="1.10.238.10">
    <property type="entry name" value="EF-hand"/>
    <property type="match status" value="1"/>
</dbReference>
<dbReference type="SMART" id="SM01122">
    <property type="entry name" value="DBC1"/>
    <property type="match status" value="1"/>
</dbReference>
<proteinExistence type="predicted"/>
<reference evidence="4 5" key="1">
    <citation type="journal article" date="2019" name="Sci. Rep.">
        <title>A high-quality genome of Eragrostis curvula grass provides insights into Poaceae evolution and supports new strategies to enhance forage quality.</title>
        <authorList>
            <person name="Carballo J."/>
            <person name="Santos B.A.C.M."/>
            <person name="Zappacosta D."/>
            <person name="Garbus I."/>
            <person name="Selva J.P."/>
            <person name="Gallo C.A."/>
            <person name="Diaz A."/>
            <person name="Albertini E."/>
            <person name="Caccamo M."/>
            <person name="Echenique V."/>
        </authorList>
    </citation>
    <scope>NUCLEOTIDE SEQUENCE [LARGE SCALE GENOMIC DNA]</scope>
    <source>
        <strain evidence="5">cv. Victoria</strain>
        <tissue evidence="4">Leaf</tissue>
    </source>
</reference>
<evidence type="ECO:0000313" key="4">
    <source>
        <dbReference type="EMBL" id="TVU07901.1"/>
    </source>
</evidence>
<feature type="compositionally biased region" description="Basic and acidic residues" evidence="2">
    <location>
        <begin position="1234"/>
        <end position="1259"/>
    </location>
</feature>
<feature type="compositionally biased region" description="Polar residues" evidence="2">
    <location>
        <begin position="822"/>
        <end position="831"/>
    </location>
</feature>
<feature type="region of interest" description="Disordered" evidence="2">
    <location>
        <begin position="393"/>
        <end position="423"/>
    </location>
</feature>
<feature type="compositionally biased region" description="Acidic residues" evidence="2">
    <location>
        <begin position="1293"/>
        <end position="1329"/>
    </location>
</feature>
<feature type="compositionally biased region" description="Polar residues" evidence="2">
    <location>
        <begin position="194"/>
        <end position="219"/>
    </location>
</feature>
<dbReference type="GO" id="GO:0005509">
    <property type="term" value="F:calcium ion binding"/>
    <property type="evidence" value="ECO:0007669"/>
    <property type="project" value="InterPro"/>
</dbReference>
<feature type="region of interest" description="Disordered" evidence="2">
    <location>
        <begin position="1191"/>
        <end position="1355"/>
    </location>
</feature>
<evidence type="ECO:0000256" key="1">
    <source>
        <dbReference type="ARBA" id="ARBA00023054"/>
    </source>
</evidence>
<organism evidence="4 5">
    <name type="scientific">Eragrostis curvula</name>
    <name type="common">weeping love grass</name>
    <dbReference type="NCBI Taxonomy" id="38414"/>
    <lineage>
        <taxon>Eukaryota</taxon>
        <taxon>Viridiplantae</taxon>
        <taxon>Streptophyta</taxon>
        <taxon>Embryophyta</taxon>
        <taxon>Tracheophyta</taxon>
        <taxon>Spermatophyta</taxon>
        <taxon>Magnoliopsida</taxon>
        <taxon>Liliopsida</taxon>
        <taxon>Poales</taxon>
        <taxon>Poaceae</taxon>
        <taxon>PACMAD clade</taxon>
        <taxon>Chloridoideae</taxon>
        <taxon>Eragrostideae</taxon>
        <taxon>Eragrostidinae</taxon>
        <taxon>Eragrostis</taxon>
    </lineage>
</organism>
<feature type="compositionally biased region" description="Polar residues" evidence="2">
    <location>
        <begin position="936"/>
        <end position="946"/>
    </location>
</feature>
<feature type="region of interest" description="Disordered" evidence="2">
    <location>
        <begin position="915"/>
        <end position="1126"/>
    </location>
</feature>
<feature type="compositionally biased region" description="Basic and acidic residues" evidence="2">
    <location>
        <begin position="1060"/>
        <end position="1115"/>
    </location>
</feature>
<feature type="compositionally biased region" description="Basic and acidic residues" evidence="2">
    <location>
        <begin position="1037"/>
        <end position="1052"/>
    </location>
</feature>
<dbReference type="Proteomes" id="UP000324897">
    <property type="component" value="Chromosome 3"/>
</dbReference>
<feature type="compositionally biased region" description="Basic and acidic residues" evidence="2">
    <location>
        <begin position="468"/>
        <end position="522"/>
    </location>
</feature>
<feature type="compositionally biased region" description="Basic and acidic residues" evidence="2">
    <location>
        <begin position="1269"/>
        <end position="1284"/>
    </location>
</feature>
<feature type="region of interest" description="Disordered" evidence="2">
    <location>
        <begin position="189"/>
        <end position="222"/>
    </location>
</feature>
<feature type="compositionally biased region" description="Polar residues" evidence="2">
    <location>
        <begin position="1013"/>
        <end position="1023"/>
    </location>
</feature>
<evidence type="ECO:0000256" key="2">
    <source>
        <dbReference type="SAM" id="MobiDB-lite"/>
    </source>
</evidence>
<feature type="compositionally biased region" description="Basic and acidic residues" evidence="2">
    <location>
        <begin position="1197"/>
        <end position="1221"/>
    </location>
</feature>
<feature type="compositionally biased region" description="Basic and acidic residues" evidence="2">
    <location>
        <begin position="947"/>
        <end position="956"/>
    </location>
</feature>
<feature type="compositionally biased region" description="Basic residues" evidence="2">
    <location>
        <begin position="969"/>
        <end position="983"/>
    </location>
</feature>
<dbReference type="InterPro" id="IPR011992">
    <property type="entry name" value="EF-hand-dom_pair"/>
</dbReference>
<dbReference type="SUPFAM" id="SSF47473">
    <property type="entry name" value="EF-hand"/>
    <property type="match status" value="1"/>
</dbReference>
<dbReference type="InterPro" id="IPR025224">
    <property type="entry name" value="CCAR1/CCAR2"/>
</dbReference>